<reference evidence="3" key="1">
    <citation type="submission" date="2023-06" db="EMBL/GenBank/DDBJ databases">
        <title>Egi l300058.</title>
        <authorList>
            <person name="Gao L."/>
            <person name="Fang B.-Z."/>
            <person name="Li W.-J."/>
        </authorList>
    </citation>
    <scope>NUCLEOTIDE SEQUENCE</scope>
    <source>
        <strain evidence="3">EGI L300058</strain>
    </source>
</reference>
<gene>
    <name evidence="3" type="ORF">QQX02_06360</name>
</gene>
<dbReference type="InterPro" id="IPR012338">
    <property type="entry name" value="Beta-lactam/transpept-like"/>
</dbReference>
<accession>A0ABT8GGI9</accession>
<dbReference type="Pfam" id="PF21922">
    <property type="entry name" value="PBP_dimer_2"/>
    <property type="match status" value="1"/>
</dbReference>
<dbReference type="PANTHER" id="PTHR30627">
    <property type="entry name" value="PEPTIDOGLYCAN D,D-TRANSPEPTIDASE"/>
    <property type="match status" value="1"/>
</dbReference>
<proteinExistence type="predicted"/>
<evidence type="ECO:0000313" key="3">
    <source>
        <dbReference type="EMBL" id="MDN4480542.1"/>
    </source>
</evidence>
<dbReference type="Proteomes" id="UP001172708">
    <property type="component" value="Unassembled WGS sequence"/>
</dbReference>
<dbReference type="Pfam" id="PF00905">
    <property type="entry name" value="Transpeptidase"/>
    <property type="match status" value="1"/>
</dbReference>
<sequence>MNEPARRLSVVVLVLFLALMGAASYIQVIGAEDLNQDPRNVRTLYREYGNFRGPIVVDGEAVVWSEPVDDPFNYQRSYTQGSLYAAATGFYSIVYGRSGLEQTENALLNGSADALFWTRLGNLFAGEQQQGASVETTLSGELQAVAAEQLGDQRGAVVALDPATGEVLAMVTSPTYDPELLASHDTATVNANYAELLAQEDGPLINRAIAGDTYPPGSTFKLLVAAAALEGGYTPDTELYGPQQLDLPGTSRTISNFGDAECAGDEYLPLADALRISCNTAFADLGMSLGWGVLERKARDFGWDEPLEMPLPVTASGLPESPNESETAMSALGQFDVRATPLQMAMVASAIANDGVLMKPYLVDTVRASDLTVVSQTEPEEYRQSMSPEDASDLTQMMVGAVADGTGRAARIDGVEVAGKTGTAQTGQDTPPHAWFVSFAPADDPVIAIAVIVEEGGETGSGATGGSVAAPIARSIMEKAIQLDAEGDL</sequence>
<dbReference type="PANTHER" id="PTHR30627:SF24">
    <property type="entry name" value="PENICILLIN-BINDING PROTEIN 4B"/>
    <property type="match status" value="1"/>
</dbReference>
<feature type="domain" description="Penicillin binding protein A dimerisation" evidence="2">
    <location>
        <begin position="52"/>
        <end position="134"/>
    </location>
</feature>
<evidence type="ECO:0000259" key="2">
    <source>
        <dbReference type="Pfam" id="PF21922"/>
    </source>
</evidence>
<comment type="caution">
    <text evidence="3">The sequence shown here is derived from an EMBL/GenBank/DDBJ whole genome shotgun (WGS) entry which is preliminary data.</text>
</comment>
<dbReference type="Gene3D" id="3.40.710.10">
    <property type="entry name" value="DD-peptidase/beta-lactamase superfamily"/>
    <property type="match status" value="1"/>
</dbReference>
<dbReference type="Gene3D" id="3.90.1310.10">
    <property type="entry name" value="Penicillin-binding protein 2a (Domain 2)"/>
    <property type="match status" value="1"/>
</dbReference>
<dbReference type="SUPFAM" id="SSF56601">
    <property type="entry name" value="beta-lactamase/transpeptidase-like"/>
    <property type="match status" value="1"/>
</dbReference>
<evidence type="ECO:0000313" key="4">
    <source>
        <dbReference type="Proteomes" id="UP001172708"/>
    </source>
</evidence>
<dbReference type="EMBL" id="JAUHQA010000001">
    <property type="protein sequence ID" value="MDN4480542.1"/>
    <property type="molecule type" value="Genomic_DNA"/>
</dbReference>
<dbReference type="InterPro" id="IPR050515">
    <property type="entry name" value="Beta-lactam/transpept"/>
</dbReference>
<keyword evidence="4" id="KW-1185">Reference proteome</keyword>
<name>A0ABT8GGI9_9MICO</name>
<protein>
    <submittedName>
        <fullName evidence="3">Penicillin-binding protein 2</fullName>
    </submittedName>
</protein>
<dbReference type="InterPro" id="IPR001460">
    <property type="entry name" value="PCN-bd_Tpept"/>
</dbReference>
<organism evidence="3 4">
    <name type="scientific">Demequina muriae</name>
    <dbReference type="NCBI Taxonomy" id="3051664"/>
    <lineage>
        <taxon>Bacteria</taxon>
        <taxon>Bacillati</taxon>
        <taxon>Actinomycetota</taxon>
        <taxon>Actinomycetes</taxon>
        <taxon>Micrococcales</taxon>
        <taxon>Demequinaceae</taxon>
        <taxon>Demequina</taxon>
    </lineage>
</organism>
<feature type="domain" description="Penicillin-binding protein transpeptidase" evidence="1">
    <location>
        <begin position="155"/>
        <end position="478"/>
    </location>
</feature>
<evidence type="ECO:0000259" key="1">
    <source>
        <dbReference type="Pfam" id="PF00905"/>
    </source>
</evidence>
<dbReference type="RefSeq" id="WP_301141960.1">
    <property type="nucleotide sequence ID" value="NZ_JAUHQA010000001.1"/>
</dbReference>
<dbReference type="InterPro" id="IPR054120">
    <property type="entry name" value="PBPA_dimer"/>
</dbReference>